<dbReference type="Pfam" id="PF00857">
    <property type="entry name" value="Isochorismatase"/>
    <property type="match status" value="1"/>
</dbReference>
<accession>A0A017SG49</accession>
<dbReference type="PANTHER" id="PTHR43540">
    <property type="entry name" value="PEROXYUREIDOACRYLATE/UREIDOACRYLATE AMIDOHYDROLASE-RELATED"/>
    <property type="match status" value="1"/>
</dbReference>
<evidence type="ECO:0000313" key="4">
    <source>
        <dbReference type="EMBL" id="EYE95594.1"/>
    </source>
</evidence>
<dbReference type="CDD" id="cd00431">
    <property type="entry name" value="cysteine_hydrolases"/>
    <property type="match status" value="1"/>
</dbReference>
<dbReference type="InterPro" id="IPR050272">
    <property type="entry name" value="Isochorismatase-like_hydrls"/>
</dbReference>
<proteinExistence type="inferred from homology"/>
<evidence type="ECO:0000256" key="1">
    <source>
        <dbReference type="ARBA" id="ARBA00006336"/>
    </source>
</evidence>
<dbReference type="AlphaFoldDB" id="A0A017SG49"/>
<dbReference type="Proteomes" id="UP000019804">
    <property type="component" value="Unassembled WGS sequence"/>
</dbReference>
<dbReference type="InterPro" id="IPR036380">
    <property type="entry name" value="Isochorismatase-like_sf"/>
</dbReference>
<dbReference type="PANTHER" id="PTHR43540:SF1">
    <property type="entry name" value="ISOCHORISMATASE HYDROLASE"/>
    <property type="match status" value="1"/>
</dbReference>
<dbReference type="InterPro" id="IPR000868">
    <property type="entry name" value="Isochorismatase-like_dom"/>
</dbReference>
<protein>
    <submittedName>
        <fullName evidence="4">Isochorismatase family protein</fullName>
    </submittedName>
</protein>
<dbReference type="GO" id="GO:0016787">
    <property type="term" value="F:hydrolase activity"/>
    <property type="evidence" value="ECO:0007669"/>
    <property type="project" value="UniProtKB-KW"/>
</dbReference>
<dbReference type="HOGENOM" id="CLU_068979_8_2_1"/>
<reference evidence="5" key="1">
    <citation type="journal article" date="2014" name="Nat. Commun.">
        <title>Genomic adaptations of the halophilic Dead Sea filamentous fungus Eurotium rubrum.</title>
        <authorList>
            <person name="Kis-Papo T."/>
            <person name="Weig A.R."/>
            <person name="Riley R."/>
            <person name="Persoh D."/>
            <person name="Salamov A."/>
            <person name="Sun H."/>
            <person name="Lipzen A."/>
            <person name="Wasser S.P."/>
            <person name="Rambold G."/>
            <person name="Grigoriev I.V."/>
            <person name="Nevo E."/>
        </authorList>
    </citation>
    <scope>NUCLEOTIDE SEQUENCE [LARGE SCALE GENOMIC DNA]</scope>
    <source>
        <strain evidence="5">CBS 135680</strain>
    </source>
</reference>
<comment type="similarity">
    <text evidence="1">Belongs to the isochorismatase family.</text>
</comment>
<evidence type="ECO:0000313" key="5">
    <source>
        <dbReference type="Proteomes" id="UP000019804"/>
    </source>
</evidence>
<dbReference type="EMBL" id="KK088421">
    <property type="protein sequence ID" value="EYE95594.1"/>
    <property type="molecule type" value="Genomic_DNA"/>
</dbReference>
<gene>
    <name evidence="4" type="ORF">EURHEDRAFT_411872</name>
</gene>
<name>A0A017SG49_ASPRC</name>
<keyword evidence="5" id="KW-1185">Reference proteome</keyword>
<evidence type="ECO:0000256" key="2">
    <source>
        <dbReference type="ARBA" id="ARBA00022801"/>
    </source>
</evidence>
<dbReference type="GeneID" id="63696880"/>
<organism evidence="4 5">
    <name type="scientific">Aspergillus ruber (strain CBS 135680)</name>
    <dbReference type="NCBI Taxonomy" id="1388766"/>
    <lineage>
        <taxon>Eukaryota</taxon>
        <taxon>Fungi</taxon>
        <taxon>Dikarya</taxon>
        <taxon>Ascomycota</taxon>
        <taxon>Pezizomycotina</taxon>
        <taxon>Eurotiomycetes</taxon>
        <taxon>Eurotiomycetidae</taxon>
        <taxon>Eurotiales</taxon>
        <taxon>Aspergillaceae</taxon>
        <taxon>Aspergillus</taxon>
        <taxon>Aspergillus subgen. Aspergillus</taxon>
    </lineage>
</organism>
<dbReference type="RefSeq" id="XP_040639282.1">
    <property type="nucleotide sequence ID" value="XM_040781756.1"/>
</dbReference>
<dbReference type="SUPFAM" id="SSF52499">
    <property type="entry name" value="Isochorismatase-like hydrolases"/>
    <property type="match status" value="1"/>
</dbReference>
<dbReference type="OrthoDB" id="1739143at2759"/>
<keyword evidence="2" id="KW-0378">Hydrolase</keyword>
<feature type="domain" description="Isochorismatase-like" evidence="3">
    <location>
        <begin position="3"/>
        <end position="182"/>
    </location>
</feature>
<sequence length="191" mass="21123">MPTALLVLDIQNGVLDRLGTTITNDYIQRLSTTINKARAAGTKIIYITTSFRPAYTDLHPNNPSTAKIKSSTQFIQGDLSTQIHPAVSPDTSRGDIVVNKRRVSAFAGTDLELVLRCLEVRDDLVVCGLITSGAVLSTVRAAADLDYRLTVLRDLCLDRDDEVHGVLMDRVFVRQARVVDSDEWLLTMHVE</sequence>
<evidence type="ECO:0000259" key="3">
    <source>
        <dbReference type="Pfam" id="PF00857"/>
    </source>
</evidence>
<dbReference type="Gene3D" id="3.40.50.850">
    <property type="entry name" value="Isochorismatase-like"/>
    <property type="match status" value="1"/>
</dbReference>